<dbReference type="HOGENOM" id="CLU_3014280_0_0_1"/>
<organism evidence="1">
    <name type="scientific">Gaeumannomyces tritici (strain R3-111a-1)</name>
    <name type="common">Wheat and barley take-all root rot fungus</name>
    <name type="synonym">Gaeumannomyces graminis var. tritici</name>
    <dbReference type="NCBI Taxonomy" id="644352"/>
    <lineage>
        <taxon>Eukaryota</taxon>
        <taxon>Fungi</taxon>
        <taxon>Dikarya</taxon>
        <taxon>Ascomycota</taxon>
        <taxon>Pezizomycotina</taxon>
        <taxon>Sordariomycetes</taxon>
        <taxon>Sordariomycetidae</taxon>
        <taxon>Magnaporthales</taxon>
        <taxon>Magnaporthaceae</taxon>
        <taxon>Gaeumannomyces</taxon>
    </lineage>
</organism>
<keyword evidence="3" id="KW-1185">Reference proteome</keyword>
<dbReference type="AlphaFoldDB" id="J3PDH5"/>
<evidence type="ECO:0000313" key="2">
    <source>
        <dbReference type="EnsemblFungi" id="EJT70525"/>
    </source>
</evidence>
<reference evidence="1" key="3">
    <citation type="submission" date="2010-09" db="EMBL/GenBank/DDBJ databases">
        <title>Annotation of Gaeumannomyces graminis var. tritici R3-111a-1.</title>
        <authorList>
            <consortium name="The Broad Institute Genome Sequencing Platform"/>
            <person name="Ma L.-J."/>
            <person name="Dead R."/>
            <person name="Young S.K."/>
            <person name="Zeng Q."/>
            <person name="Gargeya S."/>
            <person name="Fitzgerald M."/>
            <person name="Haas B."/>
            <person name="Abouelleil A."/>
            <person name="Alvarado L."/>
            <person name="Arachchi H.M."/>
            <person name="Berlin A."/>
            <person name="Brown A."/>
            <person name="Chapman S.B."/>
            <person name="Chen Z."/>
            <person name="Dunbar C."/>
            <person name="Freedman E."/>
            <person name="Gearin G."/>
            <person name="Gellesch M."/>
            <person name="Goldberg J."/>
            <person name="Griggs A."/>
            <person name="Gujja S."/>
            <person name="Heiman D."/>
            <person name="Howarth C."/>
            <person name="Larson L."/>
            <person name="Lui A."/>
            <person name="MacDonald P.J.P."/>
            <person name="Mehta T."/>
            <person name="Montmayeur A."/>
            <person name="Murphy C."/>
            <person name="Neiman D."/>
            <person name="Pearson M."/>
            <person name="Priest M."/>
            <person name="Roberts A."/>
            <person name="Saif S."/>
            <person name="Shea T."/>
            <person name="Shenoy N."/>
            <person name="Sisk P."/>
            <person name="Stolte C."/>
            <person name="Sykes S."/>
            <person name="Yandava C."/>
            <person name="Wortman J."/>
            <person name="Nusbaum C."/>
            <person name="Birren B."/>
        </authorList>
    </citation>
    <scope>NUCLEOTIDE SEQUENCE</scope>
    <source>
        <strain evidence="1">R3-111a-1</strain>
    </source>
</reference>
<evidence type="ECO:0000313" key="3">
    <source>
        <dbReference type="Proteomes" id="UP000006039"/>
    </source>
</evidence>
<dbReference type="GeneID" id="20352006"/>
<protein>
    <submittedName>
        <fullName evidence="1 2">Uncharacterized protein</fullName>
    </submittedName>
</protein>
<accession>J3PDH5</accession>
<evidence type="ECO:0000313" key="1">
    <source>
        <dbReference type="EMBL" id="EJT70525.1"/>
    </source>
</evidence>
<name>J3PDH5_GAET3</name>
<dbReference type="RefSeq" id="XP_009227703.1">
    <property type="nucleotide sequence ID" value="XM_009229439.1"/>
</dbReference>
<dbReference type="EnsemblFungi" id="EJT70525">
    <property type="protein sequence ID" value="EJT70525"/>
    <property type="gene ID" value="GGTG_11548"/>
</dbReference>
<gene>
    <name evidence="2" type="primary">20352006</name>
    <name evidence="1" type="ORF">GGTG_11548</name>
</gene>
<proteinExistence type="predicted"/>
<reference evidence="2" key="4">
    <citation type="journal article" date="2015" name="G3 (Bethesda)">
        <title>Genome sequences of three phytopathogenic species of the Magnaporthaceae family of fungi.</title>
        <authorList>
            <person name="Okagaki L.H."/>
            <person name="Nunes C.C."/>
            <person name="Sailsbery J."/>
            <person name="Clay B."/>
            <person name="Brown D."/>
            <person name="John T."/>
            <person name="Oh Y."/>
            <person name="Young N."/>
            <person name="Fitzgerald M."/>
            <person name="Haas B.J."/>
            <person name="Zeng Q."/>
            <person name="Young S."/>
            <person name="Adiconis X."/>
            <person name="Fan L."/>
            <person name="Levin J.Z."/>
            <person name="Mitchell T.K."/>
            <person name="Okubara P.A."/>
            <person name="Farman M.L."/>
            <person name="Kohn L.M."/>
            <person name="Birren B."/>
            <person name="Ma L.-J."/>
            <person name="Dean R.A."/>
        </authorList>
    </citation>
    <scope>NUCLEOTIDE SEQUENCE</scope>
    <source>
        <strain evidence="2">R3-111a-1</strain>
    </source>
</reference>
<dbReference type="Proteomes" id="UP000006039">
    <property type="component" value="Unassembled WGS sequence"/>
</dbReference>
<reference evidence="1" key="2">
    <citation type="submission" date="2010-07" db="EMBL/GenBank/DDBJ databases">
        <authorList>
            <consortium name="The Broad Institute Genome Sequencing Platform"/>
            <consortium name="Broad Institute Genome Sequencing Center for Infectious Disease"/>
            <person name="Ma L.-J."/>
            <person name="Dead R."/>
            <person name="Young S."/>
            <person name="Zeng Q."/>
            <person name="Koehrsen M."/>
            <person name="Alvarado L."/>
            <person name="Berlin A."/>
            <person name="Chapman S.B."/>
            <person name="Chen Z."/>
            <person name="Freedman E."/>
            <person name="Gellesch M."/>
            <person name="Goldberg J."/>
            <person name="Griggs A."/>
            <person name="Gujja S."/>
            <person name="Heilman E.R."/>
            <person name="Heiman D."/>
            <person name="Hepburn T."/>
            <person name="Howarth C."/>
            <person name="Jen D."/>
            <person name="Larson L."/>
            <person name="Mehta T."/>
            <person name="Neiman D."/>
            <person name="Pearson M."/>
            <person name="Roberts A."/>
            <person name="Saif S."/>
            <person name="Shea T."/>
            <person name="Shenoy N."/>
            <person name="Sisk P."/>
            <person name="Stolte C."/>
            <person name="Sykes S."/>
            <person name="Walk T."/>
            <person name="White J."/>
            <person name="Yandava C."/>
            <person name="Haas B."/>
            <person name="Nusbaum C."/>
            <person name="Birren B."/>
        </authorList>
    </citation>
    <scope>NUCLEOTIDE SEQUENCE</scope>
    <source>
        <strain evidence="1">R3-111a-1</strain>
    </source>
</reference>
<reference evidence="2" key="5">
    <citation type="submission" date="2018-04" db="UniProtKB">
        <authorList>
            <consortium name="EnsemblFungi"/>
        </authorList>
    </citation>
    <scope>IDENTIFICATION</scope>
    <source>
        <strain evidence="2">R3-111a-1</strain>
    </source>
</reference>
<dbReference type="EMBL" id="GL385401">
    <property type="protein sequence ID" value="EJT70525.1"/>
    <property type="molecule type" value="Genomic_DNA"/>
</dbReference>
<reference evidence="3" key="1">
    <citation type="submission" date="2010-07" db="EMBL/GenBank/DDBJ databases">
        <title>The genome sequence of Gaeumannomyces graminis var. tritici strain R3-111a-1.</title>
        <authorList>
            <consortium name="The Broad Institute Genome Sequencing Platform"/>
            <person name="Ma L.-J."/>
            <person name="Dead R."/>
            <person name="Young S."/>
            <person name="Zeng Q."/>
            <person name="Koehrsen M."/>
            <person name="Alvarado L."/>
            <person name="Berlin A."/>
            <person name="Chapman S.B."/>
            <person name="Chen Z."/>
            <person name="Freedman E."/>
            <person name="Gellesch M."/>
            <person name="Goldberg J."/>
            <person name="Griggs A."/>
            <person name="Gujja S."/>
            <person name="Heilman E.R."/>
            <person name="Heiman D."/>
            <person name="Hepburn T."/>
            <person name="Howarth C."/>
            <person name="Jen D."/>
            <person name="Larson L."/>
            <person name="Mehta T."/>
            <person name="Neiman D."/>
            <person name="Pearson M."/>
            <person name="Roberts A."/>
            <person name="Saif S."/>
            <person name="Shea T."/>
            <person name="Shenoy N."/>
            <person name="Sisk P."/>
            <person name="Stolte C."/>
            <person name="Sykes S."/>
            <person name="Walk T."/>
            <person name="White J."/>
            <person name="Yandava C."/>
            <person name="Haas B."/>
            <person name="Nusbaum C."/>
            <person name="Birren B."/>
        </authorList>
    </citation>
    <scope>NUCLEOTIDE SEQUENCE [LARGE SCALE GENOMIC DNA]</scope>
    <source>
        <strain evidence="3">R3-111a-1</strain>
    </source>
</reference>
<dbReference type="VEuPathDB" id="FungiDB:GGTG_11548"/>
<sequence>MEKIWNKKCNPNRYYIYLTWQAKTAIKANPFRPATPANKFSFNGLILKAYQKFTKA</sequence>